<evidence type="ECO:0000259" key="3">
    <source>
        <dbReference type="Pfam" id="PF13359"/>
    </source>
</evidence>
<dbReference type="InterPro" id="IPR027806">
    <property type="entry name" value="HARBI1_dom"/>
</dbReference>
<evidence type="ECO:0000313" key="5">
    <source>
        <dbReference type="Proteomes" id="UP001153954"/>
    </source>
</evidence>
<accession>A0AAU9UTW0</accession>
<protein>
    <recommendedName>
        <fullName evidence="3">DDE Tnp4 domain-containing protein</fullName>
    </recommendedName>
</protein>
<dbReference type="PANTHER" id="PTHR23080:SF141">
    <property type="entry name" value="TRANSPOSASE HELIX-TURN-HELIX DOMAIN-CONTAINING PROTEIN"/>
    <property type="match status" value="1"/>
</dbReference>
<dbReference type="EMBL" id="CAKOGL010000023">
    <property type="protein sequence ID" value="CAH2101317.1"/>
    <property type="molecule type" value="Genomic_DNA"/>
</dbReference>
<evidence type="ECO:0000256" key="2">
    <source>
        <dbReference type="ARBA" id="ARBA00022723"/>
    </source>
</evidence>
<dbReference type="PANTHER" id="PTHR23080">
    <property type="entry name" value="THAP DOMAIN PROTEIN"/>
    <property type="match status" value="1"/>
</dbReference>
<organism evidence="4 5">
    <name type="scientific">Euphydryas editha</name>
    <name type="common">Edith's checkerspot</name>
    <dbReference type="NCBI Taxonomy" id="104508"/>
    <lineage>
        <taxon>Eukaryota</taxon>
        <taxon>Metazoa</taxon>
        <taxon>Ecdysozoa</taxon>
        <taxon>Arthropoda</taxon>
        <taxon>Hexapoda</taxon>
        <taxon>Insecta</taxon>
        <taxon>Pterygota</taxon>
        <taxon>Neoptera</taxon>
        <taxon>Endopterygota</taxon>
        <taxon>Lepidoptera</taxon>
        <taxon>Glossata</taxon>
        <taxon>Ditrysia</taxon>
        <taxon>Papilionoidea</taxon>
        <taxon>Nymphalidae</taxon>
        <taxon>Nymphalinae</taxon>
        <taxon>Euphydryas</taxon>
    </lineage>
</organism>
<name>A0AAU9UTW0_EUPED</name>
<comment type="cofactor">
    <cofactor evidence="1">
        <name>a divalent metal cation</name>
        <dbReference type="ChEBI" id="CHEBI:60240"/>
    </cofactor>
</comment>
<comment type="caution">
    <text evidence="4">The sequence shown here is derived from an EMBL/GenBank/DDBJ whole genome shotgun (WGS) entry which is preliminary data.</text>
</comment>
<sequence>MDKVRKILCQDFVPSYLGINHLTHEQLVQHNLTIPNGLYNTTDTNAVVICDGTYIYINKSANYMFQKETYSLHKYRNLLKPFLIVASDGYIVDCFGPYKATTSDSTIMTNLFSRDNSALRTYFRNNDVFILDRGFRDCISLLEGCGYRPYMPESLLQGEHQLTTAQANRSRCVTICRWVVEVVNGYFKRDFKILRQEYCHRSLPHLMQYFKIAAALLNKFGVRLHDNAYANEILNIIRENMNRENNLACMVDALNMNRRTSNFQNITADRYNTYFPQLEHRDLLLFALGTYQIRQACSYYGEHVRLHGGYKIEVSSEHYDSSEYDLRCSSNNNNILIRGKIKSRHIARKQYYVYILIKNNVPGRPGILEYCCNCLVGRRTGSTKSGRLEDTKDIVVQSSECHLLQTILKPKPSQSVSRDKIVVLESEFKEEAWCQHAILV</sequence>
<dbReference type="Proteomes" id="UP001153954">
    <property type="component" value="Unassembled WGS sequence"/>
</dbReference>
<gene>
    <name evidence="4" type="ORF">EEDITHA_LOCUS16086</name>
</gene>
<keyword evidence="2" id="KW-0479">Metal-binding</keyword>
<evidence type="ECO:0000313" key="4">
    <source>
        <dbReference type="EMBL" id="CAH2101317.1"/>
    </source>
</evidence>
<feature type="domain" description="DDE Tnp4" evidence="3">
    <location>
        <begin position="51"/>
        <end position="218"/>
    </location>
</feature>
<proteinExistence type="predicted"/>
<dbReference type="AlphaFoldDB" id="A0AAU9UTW0"/>
<evidence type="ECO:0000256" key="1">
    <source>
        <dbReference type="ARBA" id="ARBA00001968"/>
    </source>
</evidence>
<reference evidence="4" key="1">
    <citation type="submission" date="2022-03" db="EMBL/GenBank/DDBJ databases">
        <authorList>
            <person name="Tunstrom K."/>
        </authorList>
    </citation>
    <scope>NUCLEOTIDE SEQUENCE</scope>
</reference>
<dbReference type="Pfam" id="PF13359">
    <property type="entry name" value="DDE_Tnp_4"/>
    <property type="match status" value="1"/>
</dbReference>
<dbReference type="GO" id="GO:0046872">
    <property type="term" value="F:metal ion binding"/>
    <property type="evidence" value="ECO:0007669"/>
    <property type="project" value="UniProtKB-KW"/>
</dbReference>
<keyword evidence="5" id="KW-1185">Reference proteome</keyword>